<sequence length="219" mass="24679">MSAIAENLARIRSEIGQNVTLVAVSKFKSPEQILEAYHAGHRDFGENRVQELVEKAEKLPKDIRWHMIGHLQTNKVKYITPFIHLIHSIDSEKLLTEVQKQALRANRSIDILLQVFIADEPTKFGLDDNECLQLAEKIHQGLYPNVRLRGLMGMATNTDDASKIESEFRHLKSVYDQLCSTFPTMPIDTLSMGMSGDYPIALRCGSNMIRVGSAIFGAR</sequence>
<gene>
    <name evidence="6" type="ORF">JCM31826_19890</name>
</gene>
<feature type="modified residue" description="N6-(pyridoxal phosphate)lysine" evidence="2 3">
    <location>
        <position position="26"/>
    </location>
</feature>
<comment type="similarity">
    <text evidence="2 4">Belongs to the pyridoxal phosphate-binding protein YggS/PROSC family.</text>
</comment>
<dbReference type="RefSeq" id="WP_124398564.1">
    <property type="nucleotide sequence ID" value="NZ_BHZE01000025.1"/>
</dbReference>
<dbReference type="Proteomes" id="UP000286715">
    <property type="component" value="Unassembled WGS sequence"/>
</dbReference>
<dbReference type="CDD" id="cd00635">
    <property type="entry name" value="PLPDE_III_YBL036c_like"/>
    <property type="match status" value="1"/>
</dbReference>
<dbReference type="Gene3D" id="3.20.20.10">
    <property type="entry name" value="Alanine racemase"/>
    <property type="match status" value="1"/>
</dbReference>
<comment type="cofactor">
    <cofactor evidence="3">
        <name>pyridoxal 5'-phosphate</name>
        <dbReference type="ChEBI" id="CHEBI:597326"/>
    </cofactor>
</comment>
<evidence type="ECO:0000256" key="2">
    <source>
        <dbReference type="HAMAP-Rule" id="MF_02087"/>
    </source>
</evidence>
<feature type="domain" description="Alanine racemase N-terminal" evidence="5">
    <location>
        <begin position="2"/>
        <end position="218"/>
    </location>
</feature>
<evidence type="ECO:0000259" key="5">
    <source>
        <dbReference type="Pfam" id="PF01168"/>
    </source>
</evidence>
<proteinExistence type="inferred from homology"/>
<dbReference type="OrthoDB" id="9804072at2"/>
<dbReference type="SUPFAM" id="SSF51419">
    <property type="entry name" value="PLP-binding barrel"/>
    <property type="match status" value="1"/>
</dbReference>
<keyword evidence="7" id="KW-1185">Reference proteome</keyword>
<dbReference type="PANTHER" id="PTHR10146:SF14">
    <property type="entry name" value="PYRIDOXAL PHOSPHATE HOMEOSTASIS PROTEIN"/>
    <property type="match status" value="1"/>
</dbReference>
<dbReference type="PROSITE" id="PS01211">
    <property type="entry name" value="UPF0001"/>
    <property type="match status" value="1"/>
</dbReference>
<dbReference type="PIRSF" id="PIRSF004848">
    <property type="entry name" value="YBL036c_PLPDEIII"/>
    <property type="match status" value="1"/>
</dbReference>
<organism evidence="6 7">
    <name type="scientific">Thermaurantimonas aggregans</name>
    <dbReference type="NCBI Taxonomy" id="2173829"/>
    <lineage>
        <taxon>Bacteria</taxon>
        <taxon>Pseudomonadati</taxon>
        <taxon>Bacteroidota</taxon>
        <taxon>Flavobacteriia</taxon>
        <taxon>Flavobacteriales</taxon>
        <taxon>Schleiferiaceae</taxon>
        <taxon>Thermaurantimonas</taxon>
    </lineage>
</organism>
<protein>
    <recommendedName>
        <fullName evidence="2">Pyridoxal phosphate homeostasis protein</fullName>
        <shortName evidence="2">PLP homeostasis protein</shortName>
    </recommendedName>
</protein>
<dbReference type="InterPro" id="IPR029066">
    <property type="entry name" value="PLP-binding_barrel"/>
</dbReference>
<evidence type="ECO:0000256" key="1">
    <source>
        <dbReference type="ARBA" id="ARBA00022898"/>
    </source>
</evidence>
<keyword evidence="1 2" id="KW-0663">Pyridoxal phosphate</keyword>
<dbReference type="AlphaFoldDB" id="A0A401XNA8"/>
<accession>A0A401XNA8</accession>
<dbReference type="HAMAP" id="MF_02087">
    <property type="entry name" value="PLP_homeostasis"/>
    <property type="match status" value="1"/>
</dbReference>
<dbReference type="NCBIfam" id="TIGR00044">
    <property type="entry name" value="YggS family pyridoxal phosphate-dependent enzyme"/>
    <property type="match status" value="1"/>
</dbReference>
<dbReference type="InterPro" id="IPR011078">
    <property type="entry name" value="PyrdxlP_homeostasis"/>
</dbReference>
<dbReference type="InterPro" id="IPR001608">
    <property type="entry name" value="Ala_racemase_N"/>
</dbReference>
<dbReference type="PANTHER" id="PTHR10146">
    <property type="entry name" value="PROLINE SYNTHETASE CO-TRANSCRIBED BACTERIAL HOMOLOG PROTEIN"/>
    <property type="match status" value="1"/>
</dbReference>
<comment type="caution">
    <text evidence="6">The sequence shown here is derived from an EMBL/GenBank/DDBJ whole genome shotgun (WGS) entry which is preliminary data.</text>
</comment>
<dbReference type="Pfam" id="PF01168">
    <property type="entry name" value="Ala_racemase_N"/>
    <property type="match status" value="1"/>
</dbReference>
<dbReference type="EMBL" id="BHZE01000025">
    <property type="protein sequence ID" value="GCD78507.1"/>
    <property type="molecule type" value="Genomic_DNA"/>
</dbReference>
<evidence type="ECO:0000256" key="3">
    <source>
        <dbReference type="PIRSR" id="PIRSR004848-1"/>
    </source>
</evidence>
<dbReference type="GO" id="GO:0030170">
    <property type="term" value="F:pyridoxal phosphate binding"/>
    <property type="evidence" value="ECO:0007669"/>
    <property type="project" value="UniProtKB-UniRule"/>
</dbReference>
<comment type="function">
    <text evidence="2">Pyridoxal 5'-phosphate (PLP)-binding protein, which is involved in PLP homeostasis.</text>
</comment>
<evidence type="ECO:0000313" key="7">
    <source>
        <dbReference type="Proteomes" id="UP000286715"/>
    </source>
</evidence>
<evidence type="ECO:0000256" key="4">
    <source>
        <dbReference type="RuleBase" id="RU004514"/>
    </source>
</evidence>
<reference evidence="6 7" key="1">
    <citation type="submission" date="2018-11" db="EMBL/GenBank/DDBJ databases">
        <title>Schleiferia aggregans sp. nov., a moderately thermophilic heterotrophic bacterium isolated from microbial mats at a terrestrial hot spring.</title>
        <authorList>
            <person name="Iino T."/>
            <person name="Ohkuma M."/>
            <person name="Haruta S."/>
        </authorList>
    </citation>
    <scope>NUCLEOTIDE SEQUENCE [LARGE SCALE GENOMIC DNA]</scope>
    <source>
        <strain evidence="6 7">LA</strain>
    </source>
</reference>
<evidence type="ECO:0000313" key="6">
    <source>
        <dbReference type="EMBL" id="GCD78507.1"/>
    </source>
</evidence>
<name>A0A401XNA8_9FLAO</name>
<dbReference type="FunFam" id="3.20.20.10:FF:000018">
    <property type="entry name" value="Pyridoxal phosphate homeostasis protein"/>
    <property type="match status" value="1"/>
</dbReference>